<organism evidence="10 11">
    <name type="scientific">Castilleja foliolosa</name>
    <dbReference type="NCBI Taxonomy" id="1961234"/>
    <lineage>
        <taxon>Eukaryota</taxon>
        <taxon>Viridiplantae</taxon>
        <taxon>Streptophyta</taxon>
        <taxon>Embryophyta</taxon>
        <taxon>Tracheophyta</taxon>
        <taxon>Spermatophyta</taxon>
        <taxon>Magnoliopsida</taxon>
        <taxon>eudicotyledons</taxon>
        <taxon>Gunneridae</taxon>
        <taxon>Pentapetalae</taxon>
        <taxon>asterids</taxon>
        <taxon>lamiids</taxon>
        <taxon>Lamiales</taxon>
        <taxon>Orobanchaceae</taxon>
        <taxon>Pedicularideae</taxon>
        <taxon>Castillejinae</taxon>
        <taxon>Castilleja</taxon>
    </lineage>
</organism>
<evidence type="ECO:0000256" key="5">
    <source>
        <dbReference type="ARBA" id="ARBA00022989"/>
    </source>
</evidence>
<dbReference type="AlphaFoldDB" id="A0ABD3BL22"/>
<evidence type="ECO:0000259" key="9">
    <source>
        <dbReference type="Pfam" id="PF14416"/>
    </source>
</evidence>
<evidence type="ECO:0000256" key="4">
    <source>
        <dbReference type="ARBA" id="ARBA00022968"/>
    </source>
</evidence>
<comment type="similarity">
    <text evidence="2">Belongs to the PC-esterase family. TBL subfamily.</text>
</comment>
<dbReference type="Pfam" id="PF14416">
    <property type="entry name" value="PMR5N"/>
    <property type="match status" value="1"/>
</dbReference>
<dbReference type="InterPro" id="IPR025846">
    <property type="entry name" value="TBL_N"/>
</dbReference>
<dbReference type="PANTHER" id="PTHR32285">
    <property type="entry name" value="PROTEIN TRICHOME BIREFRINGENCE-LIKE 9-RELATED"/>
    <property type="match status" value="1"/>
</dbReference>
<reference evidence="11" key="1">
    <citation type="journal article" date="2024" name="IScience">
        <title>Strigolactones Initiate the Formation of Haustorium-like Structures in Castilleja.</title>
        <authorList>
            <person name="Buerger M."/>
            <person name="Peterson D."/>
            <person name="Chory J."/>
        </authorList>
    </citation>
    <scope>NUCLEOTIDE SEQUENCE [LARGE SCALE GENOMIC DNA]</scope>
</reference>
<feature type="domain" description="Trichome birefringence-like N-terminal" evidence="9">
    <location>
        <begin position="76"/>
        <end position="129"/>
    </location>
</feature>
<keyword evidence="6 7" id="KW-0472">Membrane</keyword>
<name>A0ABD3BL22_9LAMI</name>
<dbReference type="Pfam" id="PF13839">
    <property type="entry name" value="PC-Esterase"/>
    <property type="match status" value="1"/>
</dbReference>
<comment type="subcellular location">
    <subcellularLocation>
        <location evidence="1">Membrane</location>
        <topology evidence="1">Single-pass membrane protein</topology>
    </subcellularLocation>
</comment>
<comment type="caution">
    <text evidence="10">The sequence shown here is derived from an EMBL/GenBank/DDBJ whole genome shotgun (WGS) entry which is preliminary data.</text>
</comment>
<keyword evidence="11" id="KW-1185">Reference proteome</keyword>
<keyword evidence="5 7" id="KW-1133">Transmembrane helix</keyword>
<evidence type="ECO:0000256" key="2">
    <source>
        <dbReference type="ARBA" id="ARBA00007727"/>
    </source>
</evidence>
<keyword evidence="4" id="KW-0735">Signal-anchor</keyword>
<evidence type="ECO:0008006" key="12">
    <source>
        <dbReference type="Google" id="ProtNLM"/>
    </source>
</evidence>
<gene>
    <name evidence="10" type="ORF">CASFOL_037783</name>
</gene>
<evidence type="ECO:0000313" key="10">
    <source>
        <dbReference type="EMBL" id="KAL3617462.1"/>
    </source>
</evidence>
<dbReference type="PANTHER" id="PTHR32285:SF239">
    <property type="entry name" value="PROTEIN TRICHOME BIREFRINGENCE-LIKE 34"/>
    <property type="match status" value="1"/>
</dbReference>
<sequence>MQKKNMNLETKKNIICKSHYLAAIFLIALVTSAIYLTGDENRDILEKQSSQQKQSNFSINGEIETGIKEGLNAISECNLFSGKWVFDNKSYPLYDENRCSFMLDDYACRKYGRTDSKYQQWRWQPNECNLPRFNGTALLEKIREKRVVFVGDSLNKNQWTSMLCMIELSLDRSSPKLVIRKGNSFVFQANEYNATIEFYWSPLLVESNCDDPENHHGVSNRIIRISAIEKHARHWNDADILIFDSFMWWLDPTMTILWGSFGSSDAIYKKVEMKMRRYEMALNTWSDWLEININRTKTNLFFMSLSPYHFHGERWDVKENCYNETEPIMKKDYWGIATDREMMEIAESNVQKLEKRGLKIEYLNITHLSDYRRDAHPSVYRKFYHSPSEEQLANPKSYSDCVHWCLPGVPDIWNEILFSYIINSL</sequence>
<feature type="transmembrane region" description="Helical" evidence="7">
    <location>
        <begin position="20"/>
        <end position="38"/>
    </location>
</feature>
<dbReference type="EMBL" id="JAVIJP010000081">
    <property type="protein sequence ID" value="KAL3617462.1"/>
    <property type="molecule type" value="Genomic_DNA"/>
</dbReference>
<dbReference type="InterPro" id="IPR026057">
    <property type="entry name" value="TBL_C"/>
</dbReference>
<evidence type="ECO:0000256" key="3">
    <source>
        <dbReference type="ARBA" id="ARBA00022692"/>
    </source>
</evidence>
<dbReference type="InterPro" id="IPR029962">
    <property type="entry name" value="TBL"/>
</dbReference>
<evidence type="ECO:0000256" key="7">
    <source>
        <dbReference type="SAM" id="Phobius"/>
    </source>
</evidence>
<accession>A0ABD3BL22</accession>
<dbReference type="GO" id="GO:0016020">
    <property type="term" value="C:membrane"/>
    <property type="evidence" value="ECO:0007669"/>
    <property type="project" value="UniProtKB-SubCell"/>
</dbReference>
<keyword evidence="3 7" id="KW-0812">Transmembrane</keyword>
<evidence type="ECO:0000256" key="6">
    <source>
        <dbReference type="ARBA" id="ARBA00023136"/>
    </source>
</evidence>
<evidence type="ECO:0000313" key="11">
    <source>
        <dbReference type="Proteomes" id="UP001632038"/>
    </source>
</evidence>
<evidence type="ECO:0000256" key="1">
    <source>
        <dbReference type="ARBA" id="ARBA00004167"/>
    </source>
</evidence>
<evidence type="ECO:0000259" key="8">
    <source>
        <dbReference type="Pfam" id="PF13839"/>
    </source>
</evidence>
<dbReference type="Proteomes" id="UP001632038">
    <property type="component" value="Unassembled WGS sequence"/>
</dbReference>
<feature type="domain" description="Trichome birefringence-like C-terminal" evidence="8">
    <location>
        <begin position="130"/>
        <end position="419"/>
    </location>
</feature>
<proteinExistence type="inferred from homology"/>
<protein>
    <recommendedName>
        <fullName evidence="12">Trichome birefringence-like N-terminal domain-containing protein</fullName>
    </recommendedName>
</protein>